<name>A0ABU1I6X4_9MICO</name>
<protein>
    <submittedName>
        <fullName evidence="2">6-phosphogluconolactonase</fullName>
        <ecNumber evidence="2">3.1.1.31</ecNumber>
    </submittedName>
</protein>
<comment type="caution">
    <text evidence="2">The sequence shown here is derived from an EMBL/GenBank/DDBJ whole genome shotgun (WGS) entry which is preliminary data.</text>
</comment>
<dbReference type="GO" id="GO:0017057">
    <property type="term" value="F:6-phosphogluconolactonase activity"/>
    <property type="evidence" value="ECO:0007669"/>
    <property type="project" value="UniProtKB-EC"/>
</dbReference>
<dbReference type="SUPFAM" id="SSF50974">
    <property type="entry name" value="Nitrous oxide reductase, N-terminal domain"/>
    <property type="match status" value="1"/>
</dbReference>
<keyword evidence="2" id="KW-0378">Hydrolase</keyword>
<dbReference type="Proteomes" id="UP001260188">
    <property type="component" value="Unassembled WGS sequence"/>
</dbReference>
<dbReference type="InterPro" id="IPR019405">
    <property type="entry name" value="Lactonase_7-beta_prop"/>
</dbReference>
<dbReference type="EMBL" id="JAVIZA010000001">
    <property type="protein sequence ID" value="MDR6168933.1"/>
    <property type="molecule type" value="Genomic_DNA"/>
</dbReference>
<organism evidence="2 3">
    <name type="scientific">Microbacterium paludicola</name>
    <dbReference type="NCBI Taxonomy" id="300019"/>
    <lineage>
        <taxon>Bacteria</taxon>
        <taxon>Bacillati</taxon>
        <taxon>Actinomycetota</taxon>
        <taxon>Actinomycetes</taxon>
        <taxon>Micrococcales</taxon>
        <taxon>Microbacteriaceae</taxon>
        <taxon>Microbacterium</taxon>
    </lineage>
</organism>
<evidence type="ECO:0000256" key="1">
    <source>
        <dbReference type="ARBA" id="ARBA00005564"/>
    </source>
</evidence>
<reference evidence="2 3" key="1">
    <citation type="submission" date="2023-08" db="EMBL/GenBank/DDBJ databases">
        <title>Functional and genomic diversity of the sorghum phyllosphere microbiome.</title>
        <authorList>
            <person name="Shade A."/>
        </authorList>
    </citation>
    <scope>NUCLEOTIDE SEQUENCE [LARGE SCALE GENOMIC DNA]</scope>
    <source>
        <strain evidence="2 3">SORGH_AS_0919</strain>
    </source>
</reference>
<dbReference type="InterPro" id="IPR050282">
    <property type="entry name" value="Cycloisomerase_2"/>
</dbReference>
<dbReference type="InterPro" id="IPR015943">
    <property type="entry name" value="WD40/YVTN_repeat-like_dom_sf"/>
</dbReference>
<dbReference type="PANTHER" id="PTHR30344">
    <property type="entry name" value="6-PHOSPHOGLUCONOLACTONASE-RELATED"/>
    <property type="match status" value="1"/>
</dbReference>
<dbReference type="RefSeq" id="WP_023951870.1">
    <property type="nucleotide sequence ID" value="NZ_JAVIZA010000001.1"/>
</dbReference>
<dbReference type="PANTHER" id="PTHR30344:SF1">
    <property type="entry name" value="6-PHOSPHOGLUCONOLACTONASE"/>
    <property type="match status" value="1"/>
</dbReference>
<sequence>MTDSSLVLVANAGDSSISVFRLDGDALERLFVADGLTGTGTFAIDRERGLVYAGVKGATSDEPAAIVTLSLDRATGELTPRSRFALPDGSVSYIALARGGTALLAASYGGDYGFVAPISDGAIGEPTGRVEFSKLHSVLPSSDGRFAYFVSLGDDLVGQFELGDDLTLTPVGPGTAAAPAGSGPRHLVLNSAEDAVYVMTEYSGEVLHYVRDAATGGLELRSRANAVDPAAGLVRGEIGGDPVANHAVWGADIHFGADERYLWISERSTSTLGAAPVAEDGTVQDVGSFIPTEPQPRGFALSPAGDRLIAAGEKSRTVSLYAVDGAELTLLEQAETGAGANWVRFA</sequence>
<accession>A0ABU1I6X4</accession>
<evidence type="ECO:0000313" key="3">
    <source>
        <dbReference type="Proteomes" id="UP001260188"/>
    </source>
</evidence>
<comment type="similarity">
    <text evidence="1">Belongs to the cycloisomerase 2 family.</text>
</comment>
<dbReference type="InterPro" id="IPR011045">
    <property type="entry name" value="N2O_reductase_N"/>
</dbReference>
<evidence type="ECO:0000313" key="2">
    <source>
        <dbReference type="EMBL" id="MDR6168933.1"/>
    </source>
</evidence>
<dbReference type="Pfam" id="PF10282">
    <property type="entry name" value="Lactonase"/>
    <property type="match status" value="1"/>
</dbReference>
<dbReference type="EC" id="3.1.1.31" evidence="2"/>
<keyword evidence="3" id="KW-1185">Reference proteome</keyword>
<dbReference type="Gene3D" id="2.130.10.10">
    <property type="entry name" value="YVTN repeat-like/Quinoprotein amine dehydrogenase"/>
    <property type="match status" value="1"/>
</dbReference>
<gene>
    <name evidence="2" type="ORF">QE367_003137</name>
</gene>
<proteinExistence type="inferred from homology"/>